<evidence type="ECO:0000256" key="2">
    <source>
        <dbReference type="ARBA" id="ARBA00006763"/>
    </source>
</evidence>
<dbReference type="Proteomes" id="UP001496674">
    <property type="component" value="Chromosome"/>
</dbReference>
<evidence type="ECO:0000313" key="4">
    <source>
        <dbReference type="EMBL" id="BEH00031.1"/>
    </source>
</evidence>
<organism evidence="4 5">
    <name type="scientific">Bacteroides sedimenti</name>
    <dbReference type="NCBI Taxonomy" id="2136147"/>
    <lineage>
        <taxon>Bacteria</taxon>
        <taxon>Pseudomonadati</taxon>
        <taxon>Bacteroidota</taxon>
        <taxon>Bacteroidia</taxon>
        <taxon>Bacteroidales</taxon>
        <taxon>Bacteroidaceae</taxon>
        <taxon>Bacteroides</taxon>
    </lineage>
</organism>
<dbReference type="RefSeq" id="WP_353331028.1">
    <property type="nucleotide sequence ID" value="NZ_AP028055.1"/>
</dbReference>
<dbReference type="EMBL" id="AP028055">
    <property type="protein sequence ID" value="BEH00031.1"/>
    <property type="molecule type" value="Genomic_DNA"/>
</dbReference>
<gene>
    <name evidence="4" type="ORF">BSYN_22950</name>
</gene>
<dbReference type="InterPro" id="IPR005269">
    <property type="entry name" value="LOG"/>
</dbReference>
<accession>A0ABN6ZD63</accession>
<reference evidence="4 5" key="1">
    <citation type="submission" date="2023-04" db="EMBL/GenBank/DDBJ databases">
        <title>Draft genome sequence of acteroides sedimenti strain YN3PY1.</title>
        <authorList>
            <person name="Yoshida N."/>
        </authorList>
    </citation>
    <scope>NUCLEOTIDE SEQUENCE [LARGE SCALE GENOMIC DNA]</scope>
    <source>
        <strain evidence="4 5">YN3PY1</strain>
    </source>
</reference>
<dbReference type="NCBIfam" id="TIGR00730">
    <property type="entry name" value="Rossman fold protein, TIGR00730 family"/>
    <property type="match status" value="1"/>
</dbReference>
<comment type="catalytic activity">
    <reaction evidence="1">
        <text>AMP + H2O = D-ribose 5-phosphate + adenine</text>
        <dbReference type="Rhea" id="RHEA:20129"/>
        <dbReference type="ChEBI" id="CHEBI:15377"/>
        <dbReference type="ChEBI" id="CHEBI:16708"/>
        <dbReference type="ChEBI" id="CHEBI:78346"/>
        <dbReference type="ChEBI" id="CHEBI:456215"/>
        <dbReference type="EC" id="3.2.2.4"/>
    </reaction>
</comment>
<evidence type="ECO:0000256" key="3">
    <source>
        <dbReference type="RuleBase" id="RU363015"/>
    </source>
</evidence>
<dbReference type="EC" id="3.2.2.n1" evidence="3"/>
<evidence type="ECO:0000256" key="1">
    <source>
        <dbReference type="ARBA" id="ARBA00000274"/>
    </source>
</evidence>
<protein>
    <recommendedName>
        <fullName evidence="3">Cytokinin riboside 5'-monophosphate phosphoribohydrolase</fullName>
        <ecNumber evidence="3">3.2.2.n1</ecNumber>
    </recommendedName>
</protein>
<name>A0ABN6ZD63_9BACE</name>
<keyword evidence="5" id="KW-1185">Reference proteome</keyword>
<comment type="similarity">
    <text evidence="2 3">Belongs to the LOG family.</text>
</comment>
<proteinExistence type="inferred from homology"/>
<dbReference type="Gene3D" id="3.40.50.450">
    <property type="match status" value="1"/>
</dbReference>
<sequence>MNKIGIFCSASQTIDNIYFEKTMELGKWMGEQGKTLVYGGANMGLMECVAQTVKQGGGNIIGVVPSKLEENEKVSTLPNKFFHTKNLSDRKDVILAESDVMIALPGGIGTLDEIFHVMASASIGYHSKKVIFYNINGFYDELLSILNGFEERQFTRHPLSHYFDVANTFSELTNLLNKQASI</sequence>
<dbReference type="PANTHER" id="PTHR31223">
    <property type="entry name" value="LOG FAMILY PROTEIN YJL055W"/>
    <property type="match status" value="1"/>
</dbReference>
<keyword evidence="3" id="KW-0203">Cytokinin biosynthesis</keyword>
<dbReference type="PANTHER" id="PTHR31223:SF70">
    <property type="entry name" value="LOG FAMILY PROTEIN YJL055W"/>
    <property type="match status" value="1"/>
</dbReference>
<dbReference type="SUPFAM" id="SSF102405">
    <property type="entry name" value="MCP/YpsA-like"/>
    <property type="match status" value="1"/>
</dbReference>
<dbReference type="Pfam" id="PF03641">
    <property type="entry name" value="Lysine_decarbox"/>
    <property type="match status" value="1"/>
</dbReference>
<evidence type="ECO:0000313" key="5">
    <source>
        <dbReference type="Proteomes" id="UP001496674"/>
    </source>
</evidence>
<keyword evidence="3" id="KW-0378">Hydrolase</keyword>
<dbReference type="InterPro" id="IPR031100">
    <property type="entry name" value="LOG_fam"/>
</dbReference>